<accession>A0A8R1IN72</accession>
<keyword evidence="3" id="KW-1185">Reference proteome</keyword>
<protein>
    <submittedName>
        <fullName evidence="2">Uncharacterized protein</fullName>
    </submittedName>
</protein>
<feature type="region of interest" description="Disordered" evidence="1">
    <location>
        <begin position="128"/>
        <end position="148"/>
    </location>
</feature>
<reference evidence="2" key="2">
    <citation type="submission" date="2022-06" db="UniProtKB">
        <authorList>
            <consortium name="EnsemblMetazoa"/>
        </authorList>
    </citation>
    <scope>IDENTIFICATION</scope>
    <source>
        <strain evidence="2">DF5081</strain>
    </source>
</reference>
<dbReference type="Proteomes" id="UP000005237">
    <property type="component" value="Unassembled WGS sequence"/>
</dbReference>
<dbReference type="AlphaFoldDB" id="A0A8R1IN72"/>
<proteinExistence type="predicted"/>
<name>A0A8R1IN72_CAEJA</name>
<evidence type="ECO:0000313" key="2">
    <source>
        <dbReference type="EnsemblMetazoa" id="CJA39967.1"/>
    </source>
</evidence>
<dbReference type="EnsemblMetazoa" id="CJA39967.1">
    <property type="protein sequence ID" value="CJA39967.1"/>
    <property type="gene ID" value="WBGene00215815"/>
</dbReference>
<feature type="compositionally biased region" description="Basic and acidic residues" evidence="1">
    <location>
        <begin position="131"/>
        <end position="148"/>
    </location>
</feature>
<evidence type="ECO:0000313" key="3">
    <source>
        <dbReference type="Proteomes" id="UP000005237"/>
    </source>
</evidence>
<sequence>MQNKTRLLGVELDTMLKMNGYVEQVSARLAKANNILRALAGAKWGSSNETMLRTFKAIIKPLATDAGPAWHQLMSEAQKTKLERQYVWGSKPALTSSKTPTRQLVYHETRVLPLRGGAETGERATCNCSLEDARPPDQRPKPQETKGEIVWKQATYTATWLLESKQPPPLSEDESILPRNTRLELARLKAERSLLLEKYKAKVENRPVENCIKCSDDERDLKHFLKCYTGKLLLMSKLWKDPVAAATSLGLAFTPFNPGGDADP</sequence>
<evidence type="ECO:0000256" key="1">
    <source>
        <dbReference type="SAM" id="MobiDB-lite"/>
    </source>
</evidence>
<organism evidence="2 3">
    <name type="scientific">Caenorhabditis japonica</name>
    <dbReference type="NCBI Taxonomy" id="281687"/>
    <lineage>
        <taxon>Eukaryota</taxon>
        <taxon>Metazoa</taxon>
        <taxon>Ecdysozoa</taxon>
        <taxon>Nematoda</taxon>
        <taxon>Chromadorea</taxon>
        <taxon>Rhabditida</taxon>
        <taxon>Rhabditina</taxon>
        <taxon>Rhabditomorpha</taxon>
        <taxon>Rhabditoidea</taxon>
        <taxon>Rhabditidae</taxon>
        <taxon>Peloderinae</taxon>
        <taxon>Caenorhabditis</taxon>
    </lineage>
</organism>
<reference evidence="3" key="1">
    <citation type="submission" date="2010-08" db="EMBL/GenBank/DDBJ databases">
        <authorList>
            <consortium name="Caenorhabditis japonica Sequencing Consortium"/>
            <person name="Wilson R.K."/>
        </authorList>
    </citation>
    <scope>NUCLEOTIDE SEQUENCE [LARGE SCALE GENOMIC DNA]</scope>
    <source>
        <strain evidence="3">DF5081</strain>
    </source>
</reference>